<keyword evidence="4 8" id="KW-0028">Amino-acid biosynthesis</keyword>
<dbReference type="PANTHER" id="PTHR31689:SF0">
    <property type="entry name" value="DIAMINOPIMELATE EPIMERASE"/>
    <property type="match status" value="1"/>
</dbReference>
<feature type="binding site" evidence="8">
    <location>
        <position position="46"/>
    </location>
    <ligand>
        <name>substrate</name>
    </ligand>
</feature>
<evidence type="ECO:0000256" key="6">
    <source>
        <dbReference type="ARBA" id="ARBA00023235"/>
    </source>
</evidence>
<dbReference type="Proteomes" id="UP001172778">
    <property type="component" value="Unassembled WGS sequence"/>
</dbReference>
<dbReference type="EC" id="5.1.1.7" evidence="3 8"/>
<feature type="binding site" evidence="8">
    <location>
        <position position="192"/>
    </location>
    <ligand>
        <name>substrate</name>
    </ligand>
</feature>
<evidence type="ECO:0000256" key="7">
    <source>
        <dbReference type="ARBA" id="ARBA00051712"/>
    </source>
</evidence>
<feature type="binding site" evidence="8">
    <location>
        <begin position="76"/>
        <end position="77"/>
    </location>
    <ligand>
        <name>substrate</name>
    </ligand>
</feature>
<evidence type="ECO:0000256" key="2">
    <source>
        <dbReference type="ARBA" id="ARBA00010219"/>
    </source>
</evidence>
<dbReference type="GO" id="GO:0008837">
    <property type="term" value="F:diaminopimelate epimerase activity"/>
    <property type="evidence" value="ECO:0007669"/>
    <property type="project" value="UniProtKB-EC"/>
</dbReference>
<feature type="binding site" evidence="8">
    <location>
        <begin position="210"/>
        <end position="211"/>
    </location>
    <ligand>
        <name>substrate</name>
    </ligand>
</feature>
<feature type="site" description="Could be important to modulate the pK values of the two catalytic cysteine residues" evidence="8">
    <location>
        <position position="210"/>
    </location>
</feature>
<dbReference type="InterPro" id="IPR001653">
    <property type="entry name" value="DAP_epimerase_DapF"/>
</dbReference>
<dbReference type="Gene3D" id="3.10.310.10">
    <property type="entry name" value="Diaminopimelate Epimerase, Chain A, domain 1"/>
    <property type="match status" value="2"/>
</dbReference>
<accession>A0ABT7DW27</accession>
<feature type="binding site" evidence="8">
    <location>
        <position position="159"/>
    </location>
    <ligand>
        <name>substrate</name>
    </ligand>
</feature>
<name>A0ABT7DW27_9NEIS</name>
<protein>
    <recommendedName>
        <fullName evidence="3 8">Diaminopimelate epimerase</fullName>
        <shortName evidence="8">DAP epimerase</shortName>
        <ecNumber evidence="3 8">5.1.1.7</ecNumber>
    </recommendedName>
    <alternativeName>
        <fullName evidence="8">PLP-independent amino acid racemase</fullName>
    </alternativeName>
</protein>
<dbReference type="Pfam" id="PF01678">
    <property type="entry name" value="DAP_epimerase"/>
    <property type="match status" value="2"/>
</dbReference>
<sequence>MKLRFTKMQGLGNDFVVLDGVRQHIQLSREQYRQLGDRHFGIGCDQILLVEPPSNAEADFRYRIFNADGGEVEQCGNGSRCFVRFVTEHGLTDKREIVVETARGLIRPRLEEDGSVTVDMGRPRFTPAEIPFLAEQDQVCHPLQLGDQTVLISAVSMGNPHAVRIVEDVDTAPVATQGPQIESHPRFPARVNAGFMQIVQRDRIRLRVYERGAGETLACGTGACAAVVSGIRQGLLDARVQVQARGGQLIIEWAGDSHPVWMTGPAVTVFEGEIEI</sequence>
<reference evidence="10" key="1">
    <citation type="submission" date="2023-03" db="EMBL/GenBank/DDBJ databases">
        <title>Chitinimonas shenzhenensis gen. nov., sp. nov., a novel member of family Burkholderiaceae isolated from activated sludge collected in Shen Zhen, China.</title>
        <authorList>
            <person name="Wang X."/>
        </authorList>
    </citation>
    <scope>NUCLEOTIDE SEQUENCE</scope>
    <source>
        <strain evidence="10">DQS-5</strain>
    </source>
</reference>
<dbReference type="RefSeq" id="WP_284099149.1">
    <property type="nucleotide sequence ID" value="NZ_JARRAF010000002.1"/>
</dbReference>
<comment type="catalytic activity">
    <reaction evidence="7 8">
        <text>(2S,6S)-2,6-diaminopimelate = meso-2,6-diaminopimelate</text>
        <dbReference type="Rhea" id="RHEA:15393"/>
        <dbReference type="ChEBI" id="CHEBI:57609"/>
        <dbReference type="ChEBI" id="CHEBI:57791"/>
        <dbReference type="EC" id="5.1.1.7"/>
    </reaction>
</comment>
<proteinExistence type="inferred from homology"/>
<comment type="caution">
    <text evidence="10">The sequence shown here is derived from an EMBL/GenBank/DDBJ whole genome shotgun (WGS) entry which is preliminary data.</text>
</comment>
<dbReference type="SUPFAM" id="SSF54506">
    <property type="entry name" value="Diaminopimelate epimerase-like"/>
    <property type="match status" value="1"/>
</dbReference>
<comment type="function">
    <text evidence="8">Catalyzes the stereoinversion of LL-2,6-diaminopimelate (L,L-DAP) to meso-diaminopimelate (meso-DAP), a precursor of L-lysine and an essential component of the bacterial peptidoglycan.</text>
</comment>
<feature type="binding site" evidence="8">
    <location>
        <position position="13"/>
    </location>
    <ligand>
        <name>substrate</name>
    </ligand>
</feature>
<feature type="active site" description="Proton acceptor" evidence="8">
    <location>
        <position position="219"/>
    </location>
</feature>
<feature type="site" description="Could be important to modulate the pK values of the two catalytic cysteine residues" evidence="8">
    <location>
        <position position="161"/>
    </location>
</feature>
<comment type="subunit">
    <text evidence="8">Homodimer.</text>
</comment>
<gene>
    <name evidence="8 10" type="primary">dapF</name>
    <name evidence="10" type="ORF">PZA18_02225</name>
</gene>
<evidence type="ECO:0000256" key="8">
    <source>
        <dbReference type="HAMAP-Rule" id="MF_00197"/>
    </source>
</evidence>
<dbReference type="EMBL" id="JARRAF010000002">
    <property type="protein sequence ID" value="MDK2122862.1"/>
    <property type="molecule type" value="Genomic_DNA"/>
</dbReference>
<comment type="pathway">
    <text evidence="1 8">Amino-acid biosynthesis; L-lysine biosynthesis via DAP pathway; DL-2,6-diaminopimelate from LL-2,6-diaminopimelate: step 1/1.</text>
</comment>
<keyword evidence="11" id="KW-1185">Reference proteome</keyword>
<dbReference type="InterPro" id="IPR018510">
    <property type="entry name" value="DAP_epimerase_AS"/>
</dbReference>
<comment type="subcellular location">
    <subcellularLocation>
        <location evidence="8">Cytoplasm</location>
    </subcellularLocation>
</comment>
<dbReference type="HAMAP" id="MF_00197">
    <property type="entry name" value="DAP_epimerase"/>
    <property type="match status" value="1"/>
</dbReference>
<evidence type="ECO:0000256" key="3">
    <source>
        <dbReference type="ARBA" id="ARBA00013080"/>
    </source>
</evidence>
<feature type="binding site" evidence="8">
    <location>
        <begin position="220"/>
        <end position="221"/>
    </location>
    <ligand>
        <name>substrate</name>
    </ligand>
</feature>
<evidence type="ECO:0000256" key="1">
    <source>
        <dbReference type="ARBA" id="ARBA00005196"/>
    </source>
</evidence>
<comment type="similarity">
    <text evidence="2 8">Belongs to the diaminopimelate epimerase family.</text>
</comment>
<keyword evidence="6 8" id="KW-0413">Isomerase</keyword>
<feature type="active site" evidence="9">
    <location>
        <position position="75"/>
    </location>
</feature>
<dbReference type="PANTHER" id="PTHR31689">
    <property type="entry name" value="DIAMINOPIMELATE EPIMERASE, CHLOROPLASTIC"/>
    <property type="match status" value="1"/>
</dbReference>
<feature type="binding site" evidence="8">
    <location>
        <position position="66"/>
    </location>
    <ligand>
        <name>substrate</name>
    </ligand>
</feature>
<feature type="active site" description="Proton donor" evidence="8">
    <location>
        <position position="75"/>
    </location>
</feature>
<evidence type="ECO:0000256" key="4">
    <source>
        <dbReference type="ARBA" id="ARBA00022605"/>
    </source>
</evidence>
<dbReference type="PROSITE" id="PS01326">
    <property type="entry name" value="DAP_EPIMERASE"/>
    <property type="match status" value="1"/>
</dbReference>
<evidence type="ECO:0000313" key="10">
    <source>
        <dbReference type="EMBL" id="MDK2122862.1"/>
    </source>
</evidence>
<organism evidence="10 11">
    <name type="scientific">Parachitinimonas caeni</name>
    <dbReference type="NCBI Taxonomy" id="3031301"/>
    <lineage>
        <taxon>Bacteria</taxon>
        <taxon>Pseudomonadati</taxon>
        <taxon>Pseudomonadota</taxon>
        <taxon>Betaproteobacteria</taxon>
        <taxon>Neisseriales</taxon>
        <taxon>Chitinibacteraceae</taxon>
        <taxon>Parachitinimonas</taxon>
    </lineage>
</organism>
<keyword evidence="8" id="KW-0963">Cytoplasm</keyword>
<evidence type="ECO:0000313" key="11">
    <source>
        <dbReference type="Proteomes" id="UP001172778"/>
    </source>
</evidence>
<keyword evidence="5 8" id="KW-0457">Lysine biosynthesis</keyword>
<evidence type="ECO:0000256" key="9">
    <source>
        <dbReference type="PROSITE-ProRule" id="PRU10125"/>
    </source>
</evidence>
<dbReference type="NCBIfam" id="TIGR00652">
    <property type="entry name" value="DapF"/>
    <property type="match status" value="1"/>
</dbReference>
<evidence type="ECO:0000256" key="5">
    <source>
        <dbReference type="ARBA" id="ARBA00023154"/>
    </source>
</evidence>